<evidence type="ECO:0000313" key="8">
    <source>
        <dbReference type="EMBL" id="KAK2160467.1"/>
    </source>
</evidence>
<dbReference type="SUPFAM" id="SSF56487">
    <property type="entry name" value="SRCR-like"/>
    <property type="match status" value="1"/>
</dbReference>
<feature type="domain" description="SRCR" evidence="7">
    <location>
        <begin position="713"/>
        <end position="815"/>
    </location>
</feature>
<keyword evidence="1 6" id="KW-0732">Signal</keyword>
<sequence length="1076" mass="118403">MPTGLVARWLLLPLALMSLATATELLPNVTGDVTLTTAGSPWVVNETVYVEETGSLTVQPGVTVLMASGASLMVYGQLIAEGTSTDRIQFTLLDTRNTTEDLQPDPLPVDCLGLPHWGVIALLNSTTSHRLNYVDLVCGGRAAEGQFSADETTSAALYAASNVLTISNVVVSQSSQNGIRLGNITTSLSVTNVTVNDNQLSGLNITAEPRSSVFSNVHAARNYGRGISIIRPPVSSYDTSTDICGVACVSCEHEASDYPLRFSVRRAKYTSVSCKKERISIDVYVSRNYYKTDINFEILSAMPGSLGIDMTGISAVDNGEEGLYIKDIGLPIEIRDSVLTNNTFGIRLARCIANVTVASVISQWSRDTGIFSDQSEGLLNLTGVTVAGSGSNGLSYIKTDTCKSAILNRFSARELNITSCEFRDNRENGVKIYEKCGLPSVIYNTRFIGNGGGINAKNDHSSSNIAIEKCTLINQTEISLTANIGGNATIRNNEFTNNRNSCLDIVNVKTIHIERNVFTGTAIDNPVSWYVWELKTISAVVILRIKARLTFRHNQFNNPGIQFQLVTTVRDKVYALDARFNYWGSADINVIADFLYGYHHQDSLAEILYHPYLESTDEEDYNNASRRYPDVVQGHTIGGIITDKVELNDTDTPYHVTKDITVSTSGSLVVGEGVTLEFEPGRGIRVMGTLQMQGSSSNEIILKGKQTNRHPRVRLWNAQPGKGTSIAGVVQVYAQEAWRSVCYSSSDKYHLDFICRAAGYGDQSSYTYQYVQDFDISTNSLSTFRCRSGRFSECEFPEDRFTNCSSGRVLQIYCERSLWSGVHLTAIAHPSIIQHVRLYETNYDTSHVPSHAAVTVDFLRNHVVANLYIENLNSGSKTRGLVVSRVGSDSKSIDAVTVFMHNGIGVLCYDSRINLNDLNITGTERRYGTGVSVTSKYSTTATLRNAIIAAKLTDVTSVHLTANMPWYLHIYYKDFSRHRNYYVYFTAPEGERITAEVVLGSFPSSCSAEEFFFYDGLHNETSGVGVKAGSDGTLFRSTGSTAEIRVRRTRYYGCVSADIVFYTFKGKKTFLYIVVL</sequence>
<organism evidence="8 9">
    <name type="scientific">Ridgeia piscesae</name>
    <name type="common">Tubeworm</name>
    <dbReference type="NCBI Taxonomy" id="27915"/>
    <lineage>
        <taxon>Eukaryota</taxon>
        <taxon>Metazoa</taxon>
        <taxon>Spiralia</taxon>
        <taxon>Lophotrochozoa</taxon>
        <taxon>Annelida</taxon>
        <taxon>Polychaeta</taxon>
        <taxon>Sedentaria</taxon>
        <taxon>Canalipalpata</taxon>
        <taxon>Sabellida</taxon>
        <taxon>Siboglinidae</taxon>
        <taxon>Ridgeia</taxon>
    </lineage>
</organism>
<evidence type="ECO:0000259" key="7">
    <source>
        <dbReference type="PROSITE" id="PS50287"/>
    </source>
</evidence>
<dbReference type="GO" id="GO:0045217">
    <property type="term" value="P:cell-cell junction maintenance"/>
    <property type="evidence" value="ECO:0007669"/>
    <property type="project" value="TreeGrafter"/>
</dbReference>
<feature type="chain" id="PRO_5042151100" description="SRCR domain-containing protein" evidence="6">
    <location>
        <begin position="23"/>
        <end position="1076"/>
    </location>
</feature>
<dbReference type="InterPro" id="IPR036772">
    <property type="entry name" value="SRCR-like_dom_sf"/>
</dbReference>
<comment type="caution">
    <text evidence="5">Lacks conserved residue(s) required for the propagation of feature annotation.</text>
</comment>
<dbReference type="InterPro" id="IPR039448">
    <property type="entry name" value="Beta_helix"/>
</dbReference>
<evidence type="ECO:0000256" key="1">
    <source>
        <dbReference type="ARBA" id="ARBA00022729"/>
    </source>
</evidence>
<keyword evidence="3" id="KW-1015">Disulfide bond</keyword>
<keyword evidence="4" id="KW-0325">Glycoprotein</keyword>
<dbReference type="PROSITE" id="PS50287">
    <property type="entry name" value="SRCR_2"/>
    <property type="match status" value="1"/>
</dbReference>
<dbReference type="InterPro" id="IPR006626">
    <property type="entry name" value="PbH1"/>
</dbReference>
<accession>A0AAD9JWA3</accession>
<dbReference type="Pfam" id="PF00530">
    <property type="entry name" value="SRCR"/>
    <property type="match status" value="1"/>
</dbReference>
<proteinExistence type="predicted"/>
<evidence type="ECO:0000256" key="5">
    <source>
        <dbReference type="PROSITE-ProRule" id="PRU00196"/>
    </source>
</evidence>
<dbReference type="SMART" id="SM00202">
    <property type="entry name" value="SR"/>
    <property type="match status" value="1"/>
</dbReference>
<dbReference type="PANTHER" id="PTHR47653">
    <property type="entry name" value="PROTEIN BARK BEETLE"/>
    <property type="match status" value="1"/>
</dbReference>
<keyword evidence="2" id="KW-0677">Repeat</keyword>
<dbReference type="PANTHER" id="PTHR47653:SF1">
    <property type="entry name" value="DELETED IN MALIGNANT BRAIN TUMORS 1 PROTEIN"/>
    <property type="match status" value="1"/>
</dbReference>
<dbReference type="Proteomes" id="UP001209878">
    <property type="component" value="Unassembled WGS sequence"/>
</dbReference>
<gene>
    <name evidence="8" type="ORF">NP493_1643g00012</name>
</gene>
<dbReference type="SMART" id="SM00710">
    <property type="entry name" value="PbH1"/>
    <property type="match status" value="12"/>
</dbReference>
<dbReference type="InterPro" id="IPR001190">
    <property type="entry name" value="SRCR"/>
</dbReference>
<dbReference type="AlphaFoldDB" id="A0AAD9JWA3"/>
<comment type="caution">
    <text evidence="8">The sequence shown here is derived from an EMBL/GenBank/DDBJ whole genome shotgun (WGS) entry which is preliminary data.</text>
</comment>
<dbReference type="Gene3D" id="2.160.20.10">
    <property type="entry name" value="Single-stranded right-handed beta-helix, Pectin lyase-like"/>
    <property type="match status" value="2"/>
</dbReference>
<dbReference type="InterPro" id="IPR053243">
    <property type="entry name" value="SJ_maturation_regulator"/>
</dbReference>
<dbReference type="SUPFAM" id="SSF51126">
    <property type="entry name" value="Pectin lyase-like"/>
    <property type="match status" value="2"/>
</dbReference>
<dbReference type="Gene3D" id="3.10.250.10">
    <property type="entry name" value="SRCR-like domain"/>
    <property type="match status" value="1"/>
</dbReference>
<name>A0AAD9JWA3_RIDPI</name>
<evidence type="ECO:0000313" key="9">
    <source>
        <dbReference type="Proteomes" id="UP001209878"/>
    </source>
</evidence>
<evidence type="ECO:0000256" key="3">
    <source>
        <dbReference type="ARBA" id="ARBA00023157"/>
    </source>
</evidence>
<dbReference type="Pfam" id="PF13229">
    <property type="entry name" value="Beta_helix"/>
    <property type="match status" value="1"/>
</dbReference>
<feature type="signal peptide" evidence="6">
    <location>
        <begin position="1"/>
        <end position="22"/>
    </location>
</feature>
<dbReference type="InterPro" id="IPR012334">
    <property type="entry name" value="Pectin_lyas_fold"/>
</dbReference>
<evidence type="ECO:0000256" key="4">
    <source>
        <dbReference type="ARBA" id="ARBA00023180"/>
    </source>
</evidence>
<evidence type="ECO:0000256" key="6">
    <source>
        <dbReference type="SAM" id="SignalP"/>
    </source>
</evidence>
<dbReference type="GO" id="GO:0016020">
    <property type="term" value="C:membrane"/>
    <property type="evidence" value="ECO:0007669"/>
    <property type="project" value="InterPro"/>
</dbReference>
<keyword evidence="9" id="KW-1185">Reference proteome</keyword>
<dbReference type="EMBL" id="JAODUO010001646">
    <property type="protein sequence ID" value="KAK2160467.1"/>
    <property type="molecule type" value="Genomic_DNA"/>
</dbReference>
<evidence type="ECO:0000256" key="2">
    <source>
        <dbReference type="ARBA" id="ARBA00022737"/>
    </source>
</evidence>
<dbReference type="InterPro" id="IPR011050">
    <property type="entry name" value="Pectin_lyase_fold/virulence"/>
</dbReference>
<reference evidence="8" key="1">
    <citation type="journal article" date="2023" name="Mol. Biol. Evol.">
        <title>Third-Generation Sequencing Reveals the Adaptive Role of the Epigenome in Three Deep-Sea Polychaetes.</title>
        <authorList>
            <person name="Perez M."/>
            <person name="Aroh O."/>
            <person name="Sun Y."/>
            <person name="Lan Y."/>
            <person name="Juniper S.K."/>
            <person name="Young C.R."/>
            <person name="Angers B."/>
            <person name="Qian P.Y."/>
        </authorList>
    </citation>
    <scope>NUCLEOTIDE SEQUENCE</scope>
    <source>
        <strain evidence="8">R07B-5</strain>
    </source>
</reference>
<protein>
    <recommendedName>
        <fullName evidence="7">SRCR domain-containing protein</fullName>
    </recommendedName>
</protein>